<evidence type="ECO:0000256" key="4">
    <source>
        <dbReference type="ARBA" id="ARBA00022692"/>
    </source>
</evidence>
<keyword evidence="5" id="KW-0547">Nucleotide-binding</keyword>
<feature type="transmembrane region" description="Helical" evidence="10">
    <location>
        <begin position="186"/>
        <end position="203"/>
    </location>
</feature>
<comment type="subcellular location">
    <subcellularLocation>
        <location evidence="1">Cell membrane</location>
        <topology evidence="1">Multi-pass membrane protein</topology>
    </subcellularLocation>
</comment>
<proteinExistence type="predicted"/>
<evidence type="ECO:0000259" key="11">
    <source>
        <dbReference type="PROSITE" id="PS50893"/>
    </source>
</evidence>
<keyword evidence="2" id="KW-0813">Transport</keyword>
<dbReference type="PANTHER" id="PTHR43394">
    <property type="entry name" value="ATP-DEPENDENT PERMEASE MDL1, MITOCHONDRIAL"/>
    <property type="match status" value="1"/>
</dbReference>
<dbReference type="InterPro" id="IPR011527">
    <property type="entry name" value="ABC1_TM_dom"/>
</dbReference>
<feature type="domain" description="ABC transmembrane type-1" evidence="12">
    <location>
        <begin position="47"/>
        <end position="327"/>
    </location>
</feature>
<dbReference type="InterPro" id="IPR017871">
    <property type="entry name" value="ABC_transporter-like_CS"/>
</dbReference>
<feature type="domain" description="ABC transporter" evidence="11">
    <location>
        <begin position="361"/>
        <end position="595"/>
    </location>
</feature>
<gene>
    <name evidence="13" type="ORF">SAMN06265827_1435</name>
</gene>
<feature type="region of interest" description="Disordered" evidence="9">
    <location>
        <begin position="1"/>
        <end position="21"/>
    </location>
</feature>
<keyword evidence="7 10" id="KW-1133">Transmembrane helix</keyword>
<dbReference type="SUPFAM" id="SSF52540">
    <property type="entry name" value="P-loop containing nucleoside triphosphate hydrolases"/>
    <property type="match status" value="1"/>
</dbReference>
<protein>
    <submittedName>
        <fullName evidence="13">ATP-binding cassette, subfamily B</fullName>
    </submittedName>
</protein>
<evidence type="ECO:0000259" key="12">
    <source>
        <dbReference type="PROSITE" id="PS50929"/>
    </source>
</evidence>
<name>A0A285IEY8_9FIRM</name>
<evidence type="ECO:0000256" key="7">
    <source>
        <dbReference type="ARBA" id="ARBA00022989"/>
    </source>
</evidence>
<dbReference type="FunFam" id="3.40.50.300:FF:000287">
    <property type="entry name" value="Multidrug ABC transporter ATP-binding protein"/>
    <property type="match status" value="1"/>
</dbReference>
<dbReference type="Proteomes" id="UP000219573">
    <property type="component" value="Unassembled WGS sequence"/>
</dbReference>
<dbReference type="CDD" id="cd03254">
    <property type="entry name" value="ABCC_Glucan_exporter_like"/>
    <property type="match status" value="1"/>
</dbReference>
<evidence type="ECO:0000313" key="14">
    <source>
        <dbReference type="Proteomes" id="UP000219573"/>
    </source>
</evidence>
<organism evidence="13 14">
    <name type="scientific">Orenia metallireducens</name>
    <dbReference type="NCBI Taxonomy" id="1413210"/>
    <lineage>
        <taxon>Bacteria</taxon>
        <taxon>Bacillati</taxon>
        <taxon>Bacillota</taxon>
        <taxon>Clostridia</taxon>
        <taxon>Halanaerobiales</taxon>
        <taxon>Halobacteroidaceae</taxon>
        <taxon>Orenia</taxon>
    </lineage>
</organism>
<dbReference type="InterPro" id="IPR036640">
    <property type="entry name" value="ABC1_TM_sf"/>
</dbReference>
<evidence type="ECO:0000256" key="1">
    <source>
        <dbReference type="ARBA" id="ARBA00004651"/>
    </source>
</evidence>
<dbReference type="AlphaFoldDB" id="A0A285IEY8"/>
<dbReference type="EMBL" id="OBDZ01000043">
    <property type="protein sequence ID" value="SNY46535.1"/>
    <property type="molecule type" value="Genomic_DNA"/>
</dbReference>
<dbReference type="Gene3D" id="3.40.50.300">
    <property type="entry name" value="P-loop containing nucleotide triphosphate hydrolases"/>
    <property type="match status" value="1"/>
</dbReference>
<dbReference type="InterPro" id="IPR027417">
    <property type="entry name" value="P-loop_NTPase"/>
</dbReference>
<dbReference type="CDD" id="cd18547">
    <property type="entry name" value="ABC_6TM_Tm288_like"/>
    <property type="match status" value="1"/>
</dbReference>
<dbReference type="GO" id="GO:0005524">
    <property type="term" value="F:ATP binding"/>
    <property type="evidence" value="ECO:0007669"/>
    <property type="project" value="UniProtKB-KW"/>
</dbReference>
<dbReference type="InterPro" id="IPR039421">
    <property type="entry name" value="Type_1_exporter"/>
</dbReference>
<feature type="transmembrane region" description="Helical" evidence="10">
    <location>
        <begin position="160"/>
        <end position="180"/>
    </location>
</feature>
<dbReference type="OrthoDB" id="9762778at2"/>
<dbReference type="GO" id="GO:0016887">
    <property type="term" value="F:ATP hydrolysis activity"/>
    <property type="evidence" value="ECO:0007669"/>
    <property type="project" value="InterPro"/>
</dbReference>
<feature type="transmembrane region" description="Helical" evidence="10">
    <location>
        <begin position="280"/>
        <end position="305"/>
    </location>
</feature>
<dbReference type="PROSITE" id="PS00211">
    <property type="entry name" value="ABC_TRANSPORTER_1"/>
    <property type="match status" value="1"/>
</dbReference>
<evidence type="ECO:0000256" key="5">
    <source>
        <dbReference type="ARBA" id="ARBA00022741"/>
    </source>
</evidence>
<feature type="transmembrane region" description="Helical" evidence="10">
    <location>
        <begin position="81"/>
        <end position="101"/>
    </location>
</feature>
<dbReference type="PANTHER" id="PTHR43394:SF1">
    <property type="entry name" value="ATP-BINDING CASSETTE SUB-FAMILY B MEMBER 10, MITOCHONDRIAL"/>
    <property type="match status" value="1"/>
</dbReference>
<keyword evidence="14" id="KW-1185">Reference proteome</keyword>
<accession>A0A285IEY8</accession>
<evidence type="ECO:0000313" key="13">
    <source>
        <dbReference type="EMBL" id="SNY46535.1"/>
    </source>
</evidence>
<dbReference type="RefSeq" id="WP_097019535.1">
    <property type="nucleotide sequence ID" value="NZ_OBDZ01000043.1"/>
</dbReference>
<evidence type="ECO:0000256" key="9">
    <source>
        <dbReference type="SAM" id="MobiDB-lite"/>
    </source>
</evidence>
<dbReference type="PROSITE" id="PS50893">
    <property type="entry name" value="ABC_TRANSPORTER_2"/>
    <property type="match status" value="1"/>
</dbReference>
<dbReference type="InterPro" id="IPR003439">
    <property type="entry name" value="ABC_transporter-like_ATP-bd"/>
</dbReference>
<evidence type="ECO:0000256" key="8">
    <source>
        <dbReference type="ARBA" id="ARBA00023136"/>
    </source>
</evidence>
<dbReference type="Gene3D" id="1.20.1560.10">
    <property type="entry name" value="ABC transporter type 1, transmembrane domain"/>
    <property type="match status" value="1"/>
</dbReference>
<dbReference type="SMART" id="SM00382">
    <property type="entry name" value="AAA"/>
    <property type="match status" value="1"/>
</dbReference>
<evidence type="ECO:0000256" key="2">
    <source>
        <dbReference type="ARBA" id="ARBA00022448"/>
    </source>
</evidence>
<sequence length="603" mass="68217">MPKRDPLPRRGPGRRDFDSKDQVENTQQTLIRLWSYLKKDWLALSNVFILVTIATLCNLLGPYLMGRAIDSVVLNQGIKKLAQFSLLMVVIYLTGSFFTWLQKYVMVKISQTALKDLRADLFNKLQTLSLRFFDKFQHGELMSRITNDIDNINITLTESVTQFITSILSLIGTTIVMFMINYHLAIITLLIVPLILLITKLISKYTRIGFQEQQQNLGNLNSLIEETITGEKVIKIYCQEDRMIEKFRADNQNLKESAIKAQIFARIMGPIMNLVNNLRFAIIATAGAWLVIEGNTTVGVIAAFINYSREFGRPLQQIANLYNTIQSALAGAERIFEVIDEDPEITDSEDAKSLEEIKGEVIFKDVTFSYTPEEKILKEINFEAKPGDTVALVGPTGAGKTTIINLLTRFYDINSGQILIDGNDIKTITTKSLRSNLGIVLQDTYLFSETVMENIRYGNLAASDEEVIKAAKLANADHFIKHLPRGYNTKLNQEGNNLSQGQRQLLSIARTILADPSILILDEATSSIDTRTELLIQEAMDKLMERRTSFIIAHRLSTIRNADQILVIKDGEIIERGNHQTLLQKRGLYYKLNNSRFKDMDAS</sequence>
<keyword evidence="3" id="KW-1003">Cell membrane</keyword>
<dbReference type="SUPFAM" id="SSF90123">
    <property type="entry name" value="ABC transporter transmembrane region"/>
    <property type="match status" value="1"/>
</dbReference>
<dbReference type="GO" id="GO:0005886">
    <property type="term" value="C:plasma membrane"/>
    <property type="evidence" value="ECO:0007669"/>
    <property type="project" value="UniProtKB-SubCell"/>
</dbReference>
<keyword evidence="8 10" id="KW-0472">Membrane</keyword>
<dbReference type="FunFam" id="1.20.1560.10:FF:000011">
    <property type="entry name" value="Multidrug ABC transporter ATP-binding protein"/>
    <property type="match status" value="1"/>
</dbReference>
<evidence type="ECO:0000256" key="10">
    <source>
        <dbReference type="SAM" id="Phobius"/>
    </source>
</evidence>
<dbReference type="Pfam" id="PF00005">
    <property type="entry name" value="ABC_tran"/>
    <property type="match status" value="1"/>
</dbReference>
<evidence type="ECO:0000256" key="3">
    <source>
        <dbReference type="ARBA" id="ARBA00022475"/>
    </source>
</evidence>
<feature type="transmembrane region" description="Helical" evidence="10">
    <location>
        <begin position="41"/>
        <end position="61"/>
    </location>
</feature>
<keyword evidence="6 13" id="KW-0067">ATP-binding</keyword>
<dbReference type="PROSITE" id="PS50929">
    <property type="entry name" value="ABC_TM1F"/>
    <property type="match status" value="1"/>
</dbReference>
<dbReference type="Pfam" id="PF00664">
    <property type="entry name" value="ABC_membrane"/>
    <property type="match status" value="1"/>
</dbReference>
<evidence type="ECO:0000256" key="6">
    <source>
        <dbReference type="ARBA" id="ARBA00022840"/>
    </source>
</evidence>
<keyword evidence="4 10" id="KW-0812">Transmembrane</keyword>
<dbReference type="GO" id="GO:0015421">
    <property type="term" value="F:ABC-type oligopeptide transporter activity"/>
    <property type="evidence" value="ECO:0007669"/>
    <property type="project" value="TreeGrafter"/>
</dbReference>
<dbReference type="InterPro" id="IPR003593">
    <property type="entry name" value="AAA+_ATPase"/>
</dbReference>
<reference evidence="14" key="1">
    <citation type="submission" date="2017-09" db="EMBL/GenBank/DDBJ databases">
        <authorList>
            <person name="Varghese N."/>
            <person name="Submissions S."/>
        </authorList>
    </citation>
    <scope>NUCLEOTIDE SEQUENCE [LARGE SCALE GENOMIC DNA]</scope>
    <source>
        <strain evidence="14">MSL47</strain>
    </source>
</reference>